<accession>A0ABD0U1V5</accession>
<feature type="transmembrane region" description="Helical" evidence="1">
    <location>
        <begin position="68"/>
        <end position="89"/>
    </location>
</feature>
<comment type="caution">
    <text evidence="2">The sequence shown here is derived from an EMBL/GenBank/DDBJ whole genome shotgun (WGS) entry which is preliminary data.</text>
</comment>
<dbReference type="AlphaFoldDB" id="A0ABD0U1V5"/>
<keyword evidence="1" id="KW-1133">Transmembrane helix</keyword>
<reference evidence="2 3" key="1">
    <citation type="journal article" date="2024" name="Plant Biotechnol. J.">
        <title>Dendrobium thyrsiflorum genome and its molecular insights into genes involved in important horticultural traits.</title>
        <authorList>
            <person name="Chen B."/>
            <person name="Wang J.Y."/>
            <person name="Zheng P.J."/>
            <person name="Li K.L."/>
            <person name="Liang Y.M."/>
            <person name="Chen X.F."/>
            <person name="Zhang C."/>
            <person name="Zhao X."/>
            <person name="He X."/>
            <person name="Zhang G.Q."/>
            <person name="Liu Z.J."/>
            <person name="Xu Q."/>
        </authorList>
    </citation>
    <scope>NUCLEOTIDE SEQUENCE [LARGE SCALE GENOMIC DNA]</scope>
    <source>
        <strain evidence="2">GZMU011</strain>
    </source>
</reference>
<feature type="transmembrane region" description="Helical" evidence="1">
    <location>
        <begin position="220"/>
        <end position="239"/>
    </location>
</feature>
<feature type="transmembrane region" description="Helical" evidence="1">
    <location>
        <begin position="246"/>
        <end position="268"/>
    </location>
</feature>
<proteinExistence type="predicted"/>
<evidence type="ECO:0000313" key="3">
    <source>
        <dbReference type="Proteomes" id="UP001552299"/>
    </source>
</evidence>
<name>A0ABD0U1V5_DENTH</name>
<keyword evidence="3" id="KW-1185">Reference proteome</keyword>
<feature type="transmembrane region" description="Helical" evidence="1">
    <location>
        <begin position="325"/>
        <end position="351"/>
    </location>
</feature>
<feature type="transmembrane region" description="Helical" evidence="1">
    <location>
        <begin position="156"/>
        <end position="176"/>
    </location>
</feature>
<organism evidence="2 3">
    <name type="scientific">Dendrobium thyrsiflorum</name>
    <name type="common">Pinecone-like raceme dendrobium</name>
    <name type="synonym">Orchid</name>
    <dbReference type="NCBI Taxonomy" id="117978"/>
    <lineage>
        <taxon>Eukaryota</taxon>
        <taxon>Viridiplantae</taxon>
        <taxon>Streptophyta</taxon>
        <taxon>Embryophyta</taxon>
        <taxon>Tracheophyta</taxon>
        <taxon>Spermatophyta</taxon>
        <taxon>Magnoliopsida</taxon>
        <taxon>Liliopsida</taxon>
        <taxon>Asparagales</taxon>
        <taxon>Orchidaceae</taxon>
        <taxon>Epidendroideae</taxon>
        <taxon>Malaxideae</taxon>
        <taxon>Dendrobiinae</taxon>
        <taxon>Dendrobium</taxon>
    </lineage>
</organism>
<feature type="transmembrane region" description="Helical" evidence="1">
    <location>
        <begin position="101"/>
        <end position="123"/>
    </location>
</feature>
<dbReference type="EMBL" id="JANQDX010000018">
    <property type="protein sequence ID" value="KAL0905882.1"/>
    <property type="molecule type" value="Genomic_DNA"/>
</dbReference>
<protein>
    <submittedName>
        <fullName evidence="2">Uncharacterized protein</fullName>
    </submittedName>
</protein>
<sequence>MLNGFTVYTYNSLPVNIKVFCSLRVRIFPALLIVRLSGTARGIFLMFWFFWIFCGVPLWADLGKPHCLYPSCYGVFCCLEAAFSSVWVFWTAGTAGLGRWLDFLVGFSKVLVLFVWWCLWLWFWHPVLPVVALFPSDEGKIERHLVSWGSDGLMDFLMGCSYCNLGGWVVMLRWMLISESGLFWPGLVDFWVVSRGMVTPGLVFFWAFSVQFYGYCCDNSYLWLGAEFGLPDYCWLAIASTWSLRFFCYFFLSCYIFFVNLCCFLFQLDLSLIFLLDLVDILLLKPTGFFGQQDASDSGFLHGGFDLNEIKLIGLLLLASQNFRLVWLLWTFEVIFLAWPFMALGLFVFWFHRMLLGFSVLVLSKDI</sequence>
<keyword evidence="1" id="KW-0472">Membrane</keyword>
<evidence type="ECO:0000256" key="1">
    <source>
        <dbReference type="SAM" id="Phobius"/>
    </source>
</evidence>
<feature type="transmembrane region" description="Helical" evidence="1">
    <location>
        <begin position="188"/>
        <end position="208"/>
    </location>
</feature>
<dbReference type="Proteomes" id="UP001552299">
    <property type="component" value="Unassembled WGS sequence"/>
</dbReference>
<keyword evidence="1" id="KW-0812">Transmembrane</keyword>
<evidence type="ECO:0000313" key="2">
    <source>
        <dbReference type="EMBL" id="KAL0905882.1"/>
    </source>
</evidence>
<gene>
    <name evidence="2" type="ORF">M5K25_024328</name>
</gene>